<keyword evidence="1" id="KW-0472">Membrane</keyword>
<proteinExistence type="predicted"/>
<dbReference type="HOGENOM" id="CLU_198721_0_0_4"/>
<dbReference type="KEGG" id="meh:M301_0835"/>
<keyword evidence="3" id="KW-1185">Reference proteome</keyword>
<accession>D7DPH5</accession>
<evidence type="ECO:0000313" key="2">
    <source>
        <dbReference type="EMBL" id="ADI29219.1"/>
    </source>
</evidence>
<gene>
    <name evidence="2" type="ordered locus">M301_0835</name>
</gene>
<organism evidence="2 3">
    <name type="scientific">Methylotenera versatilis (strain 301)</name>
    <dbReference type="NCBI Taxonomy" id="666681"/>
    <lineage>
        <taxon>Bacteria</taxon>
        <taxon>Pseudomonadati</taxon>
        <taxon>Pseudomonadota</taxon>
        <taxon>Betaproteobacteria</taxon>
        <taxon>Nitrosomonadales</taxon>
        <taxon>Methylophilaceae</taxon>
        <taxon>Methylotenera</taxon>
    </lineage>
</organism>
<reference evidence="3" key="1">
    <citation type="submission" date="2010-05" db="EMBL/GenBank/DDBJ databases">
        <title>Complete sequence of Methylotenera sp. 301.</title>
        <authorList>
            <person name="Lucas S."/>
            <person name="Copeland A."/>
            <person name="Lapidus A."/>
            <person name="Cheng J.-F."/>
            <person name="Bruce D."/>
            <person name="Goodwin L."/>
            <person name="Pitluck S."/>
            <person name="Clum A."/>
            <person name="Land M."/>
            <person name="Hauser L."/>
            <person name="Kyrpides N."/>
            <person name="Ivanova N."/>
            <person name="Chistoservova L."/>
            <person name="Kalyuzhnaya M."/>
            <person name="Woyke T."/>
        </authorList>
    </citation>
    <scope>NUCLEOTIDE SEQUENCE [LARGE SCALE GENOMIC DNA]</scope>
    <source>
        <strain evidence="3">301</strain>
    </source>
</reference>
<sequence length="71" mass="8106">MIFKKHRLKRLVVGWIALYPTLLIILFLLSGITRYLSIPLATLVEVIVIVPVTQLLAYPIAEKIFAKWLSS</sequence>
<dbReference type="AlphaFoldDB" id="D7DPH5"/>
<dbReference type="STRING" id="666681.M301_0835"/>
<evidence type="ECO:0000256" key="1">
    <source>
        <dbReference type="SAM" id="Phobius"/>
    </source>
</evidence>
<reference evidence="2 3" key="2">
    <citation type="journal article" date="2011" name="J. Bacteriol.">
        <title>Genomes of three methylotrophs from a single niche uncover genetic and metabolic divergence of Methylophilaceae.</title>
        <authorList>
            <person name="Lapidus A."/>
            <person name="Clum A."/>
            <person name="Labutti K."/>
            <person name="Kaluzhnaya M.G."/>
            <person name="Lim S."/>
            <person name="Beck D.A."/>
            <person name="Glavina Del Rio T."/>
            <person name="Nolan M."/>
            <person name="Mavromatis K."/>
            <person name="Huntemann M."/>
            <person name="Lucas S."/>
            <person name="Lidstrom M.E."/>
            <person name="Ivanova N."/>
            <person name="Chistoserdova L."/>
        </authorList>
    </citation>
    <scope>NUCLEOTIDE SEQUENCE [LARGE SCALE GENOMIC DNA]</scope>
    <source>
        <strain evidence="2 3">301</strain>
    </source>
</reference>
<dbReference type="Proteomes" id="UP000000383">
    <property type="component" value="Chromosome"/>
</dbReference>
<dbReference type="EMBL" id="CP002056">
    <property type="protein sequence ID" value="ADI29219.1"/>
    <property type="molecule type" value="Genomic_DNA"/>
</dbReference>
<protein>
    <recommendedName>
        <fullName evidence="4">Transmembrane protein</fullName>
    </recommendedName>
</protein>
<name>D7DPH5_METV0</name>
<feature type="transmembrane region" description="Helical" evidence="1">
    <location>
        <begin position="38"/>
        <end position="61"/>
    </location>
</feature>
<keyword evidence="1" id="KW-0812">Transmembrane</keyword>
<dbReference type="eggNOG" id="COG3224">
    <property type="taxonomic scope" value="Bacteria"/>
</dbReference>
<keyword evidence="1" id="KW-1133">Transmembrane helix</keyword>
<feature type="transmembrane region" description="Helical" evidence="1">
    <location>
        <begin position="12"/>
        <end position="32"/>
    </location>
</feature>
<evidence type="ECO:0000313" key="3">
    <source>
        <dbReference type="Proteomes" id="UP000000383"/>
    </source>
</evidence>
<evidence type="ECO:0008006" key="4">
    <source>
        <dbReference type="Google" id="ProtNLM"/>
    </source>
</evidence>